<dbReference type="EMBL" id="BJXN01000014">
    <property type="protein sequence ID" value="GEM90464.1"/>
    <property type="molecule type" value="Genomic_DNA"/>
</dbReference>
<sequence>MSRNPTIVAMVLGFWVMSAGLVGCQTKDVTPPRVVSLDPAEGATGARLDRPFVAEFSEPLDPASVNAQAVELTVDGAPLAYVVELSDDGRRLRLWISEQPPRLPATVTVELKEAIRDPAGNRLQPRRWSFELADWVPLGGVLNRDPAHDVSSLDLTWWNGPLVVWGEVDPDTGDASLYAARWNDDAGRWEPLGERLNISPQTSCDYPSVAVFEGDPWVGFQCFVRGKAQIRAARWDGGDWQRSDALNHDPDRPAFTPLLAAGSDLYGAWREWDTQSSSYTLVWSAYHGAWSPGRPDVVSGTPLSQWDFTAHGATLWAAYTDESGGPAGAVVDEGNGQGWTRLGGGPLDGDGQQGTLSGQVRLTVAPSGELHALWKEGGAVYAARWSGGSWVSIGDRVSTTTRNYPHDAVFAGGTLWVLLADGALEEVYLRYWDEDATAWKNLAGAIYKENRYEARVTFSPGGWPMVAWTAMDPEGVVRLYVVGYNHVLP</sequence>
<accession>A0A511RLC3</accession>
<evidence type="ECO:0000313" key="4">
    <source>
        <dbReference type="Proteomes" id="UP000321827"/>
    </source>
</evidence>
<feature type="domain" description="SbsA Ig-like" evidence="2">
    <location>
        <begin position="28"/>
        <end position="130"/>
    </location>
</feature>
<dbReference type="OrthoDB" id="33958at2"/>
<evidence type="ECO:0000313" key="3">
    <source>
        <dbReference type="EMBL" id="GEM90464.1"/>
    </source>
</evidence>
<dbReference type="Proteomes" id="UP000321827">
    <property type="component" value="Unassembled WGS sequence"/>
</dbReference>
<dbReference type="PROSITE" id="PS51257">
    <property type="entry name" value="PROKAR_LIPOPROTEIN"/>
    <property type="match status" value="1"/>
</dbReference>
<evidence type="ECO:0000256" key="1">
    <source>
        <dbReference type="ARBA" id="ARBA00022729"/>
    </source>
</evidence>
<dbReference type="Pfam" id="PF13205">
    <property type="entry name" value="Big_5"/>
    <property type="match status" value="1"/>
</dbReference>
<comment type="caution">
    <text evidence="3">The sequence shown here is derived from an EMBL/GenBank/DDBJ whole genome shotgun (WGS) entry which is preliminary data.</text>
</comment>
<evidence type="ECO:0000259" key="2">
    <source>
        <dbReference type="Pfam" id="PF13205"/>
    </source>
</evidence>
<dbReference type="AlphaFoldDB" id="A0A511RLC3"/>
<keyword evidence="1" id="KW-0732">Signal</keyword>
<dbReference type="InterPro" id="IPR032812">
    <property type="entry name" value="SbsA_Ig"/>
</dbReference>
<proteinExistence type="predicted"/>
<reference evidence="3 4" key="1">
    <citation type="submission" date="2019-07" db="EMBL/GenBank/DDBJ databases">
        <title>Whole genome shotgun sequence of Oceanithermus desulfurans NBRC 100063.</title>
        <authorList>
            <person name="Hosoyama A."/>
            <person name="Uohara A."/>
            <person name="Ohji S."/>
            <person name="Ichikawa N."/>
        </authorList>
    </citation>
    <scope>NUCLEOTIDE SEQUENCE [LARGE SCALE GENOMIC DNA]</scope>
    <source>
        <strain evidence="3 4">NBRC 100063</strain>
    </source>
</reference>
<protein>
    <recommendedName>
        <fullName evidence="2">SbsA Ig-like domain-containing protein</fullName>
    </recommendedName>
</protein>
<dbReference type="InterPro" id="IPR014755">
    <property type="entry name" value="Cu-Rt/internalin_Ig-like"/>
</dbReference>
<dbReference type="RefSeq" id="WP_147148224.1">
    <property type="nucleotide sequence ID" value="NZ_BJXN01000014.1"/>
</dbReference>
<gene>
    <name evidence="3" type="ORF">ODE01S_18980</name>
</gene>
<name>A0A511RLC3_9DEIN</name>
<organism evidence="3 4">
    <name type="scientific">Oceanithermus desulfurans NBRC 100063</name>
    <dbReference type="NCBI Taxonomy" id="1227550"/>
    <lineage>
        <taxon>Bacteria</taxon>
        <taxon>Thermotogati</taxon>
        <taxon>Deinococcota</taxon>
        <taxon>Deinococci</taxon>
        <taxon>Thermales</taxon>
        <taxon>Thermaceae</taxon>
        <taxon>Oceanithermus</taxon>
    </lineage>
</organism>
<dbReference type="Gene3D" id="2.60.40.1220">
    <property type="match status" value="1"/>
</dbReference>